<dbReference type="EMBL" id="JACCCZ010000001">
    <property type="protein sequence ID" value="NYG00573.1"/>
    <property type="molecule type" value="Genomic_DNA"/>
</dbReference>
<dbReference type="GO" id="GO:0005886">
    <property type="term" value="C:plasma membrane"/>
    <property type="evidence" value="ECO:0007669"/>
    <property type="project" value="UniProtKB-SubCell"/>
</dbReference>
<sequence>MDFVTYVGTQLNQLVFYGQQHFLLVAISVGIAVAISLVAGTLLHTNRLTPESWSRPVRAGSREALLIVFSAALTIPSLALFGLLQPILGLGVTPSLTALTIYAIYPVLRNVVAGLSSVDDAVLESARGMGMGSVRRMFTIQLPLAWPVILSGIRVAVLIIIGIAVVAGAINGPGFGSSLFLGLQRLGSVNSFNQVLAATLGCLVVAAVYELVFWIVQRFTTPRGIRV</sequence>
<keyword evidence="2 6" id="KW-0813">Transport</keyword>
<evidence type="ECO:0000256" key="5">
    <source>
        <dbReference type="ARBA" id="ARBA00023136"/>
    </source>
</evidence>
<proteinExistence type="inferred from homology"/>
<feature type="transmembrane region" description="Helical" evidence="6">
    <location>
        <begin position="87"/>
        <end position="108"/>
    </location>
</feature>
<comment type="caution">
    <text evidence="8">The sequence shown here is derived from an EMBL/GenBank/DDBJ whole genome shotgun (WGS) entry which is preliminary data.</text>
</comment>
<dbReference type="AlphaFoldDB" id="A0A852VUL5"/>
<name>A0A852VUL5_PSEA5</name>
<dbReference type="PANTHER" id="PTHR30177:SF4">
    <property type="entry name" value="OSMOPROTECTANT IMPORT PERMEASE PROTEIN OSMW"/>
    <property type="match status" value="1"/>
</dbReference>
<keyword evidence="4 6" id="KW-1133">Transmembrane helix</keyword>
<evidence type="ECO:0000256" key="4">
    <source>
        <dbReference type="ARBA" id="ARBA00022989"/>
    </source>
</evidence>
<evidence type="ECO:0000256" key="3">
    <source>
        <dbReference type="ARBA" id="ARBA00022692"/>
    </source>
</evidence>
<dbReference type="CDD" id="cd06261">
    <property type="entry name" value="TM_PBP2"/>
    <property type="match status" value="1"/>
</dbReference>
<evidence type="ECO:0000313" key="8">
    <source>
        <dbReference type="EMBL" id="NYG00573.1"/>
    </source>
</evidence>
<dbReference type="PANTHER" id="PTHR30177">
    <property type="entry name" value="GLYCINE BETAINE/L-PROLINE TRANSPORT SYSTEM PERMEASE PROTEIN PROW"/>
    <property type="match status" value="1"/>
</dbReference>
<keyword evidence="5 6" id="KW-0472">Membrane</keyword>
<organism evidence="8 9">
    <name type="scientific">Pseudonocardia alni</name>
    <name type="common">Amycolata alni</name>
    <dbReference type="NCBI Taxonomy" id="33907"/>
    <lineage>
        <taxon>Bacteria</taxon>
        <taxon>Bacillati</taxon>
        <taxon>Actinomycetota</taxon>
        <taxon>Actinomycetes</taxon>
        <taxon>Pseudonocardiales</taxon>
        <taxon>Pseudonocardiaceae</taxon>
        <taxon>Pseudonocardia</taxon>
    </lineage>
</organism>
<gene>
    <name evidence="8" type="ORF">HDA37_000858</name>
</gene>
<dbReference type="GO" id="GO:0055085">
    <property type="term" value="P:transmembrane transport"/>
    <property type="evidence" value="ECO:0007669"/>
    <property type="project" value="InterPro"/>
</dbReference>
<dbReference type="Pfam" id="PF00528">
    <property type="entry name" value="BPD_transp_1"/>
    <property type="match status" value="1"/>
</dbReference>
<comment type="subcellular location">
    <subcellularLocation>
        <location evidence="6">Cell membrane</location>
        <topology evidence="6">Multi-pass membrane protein</topology>
    </subcellularLocation>
    <subcellularLocation>
        <location evidence="1">Membrane</location>
        <topology evidence="1">Multi-pass membrane protein</topology>
    </subcellularLocation>
</comment>
<feature type="transmembrane region" description="Helical" evidence="6">
    <location>
        <begin position="144"/>
        <end position="170"/>
    </location>
</feature>
<evidence type="ECO:0000259" key="7">
    <source>
        <dbReference type="PROSITE" id="PS50928"/>
    </source>
</evidence>
<dbReference type="Gene3D" id="1.10.3720.10">
    <property type="entry name" value="MetI-like"/>
    <property type="match status" value="1"/>
</dbReference>
<reference evidence="8 9" key="1">
    <citation type="submission" date="2020-07" db="EMBL/GenBank/DDBJ databases">
        <title>Sequencing the genomes of 1000 actinobacteria strains.</title>
        <authorList>
            <person name="Klenk H.-P."/>
        </authorList>
    </citation>
    <scope>NUCLEOTIDE SEQUENCE [LARGE SCALE GENOMIC DNA]</scope>
    <source>
        <strain evidence="8 9">DSM 44749</strain>
    </source>
</reference>
<feature type="transmembrane region" description="Helical" evidence="6">
    <location>
        <begin position="64"/>
        <end position="81"/>
    </location>
</feature>
<evidence type="ECO:0000256" key="6">
    <source>
        <dbReference type="RuleBase" id="RU363032"/>
    </source>
</evidence>
<dbReference type="RefSeq" id="WP_179760314.1">
    <property type="nucleotide sequence ID" value="NZ_BAAAJZ010000005.1"/>
</dbReference>
<feature type="domain" description="ABC transmembrane type-1" evidence="7">
    <location>
        <begin position="18"/>
        <end position="213"/>
    </location>
</feature>
<feature type="transmembrane region" description="Helical" evidence="6">
    <location>
        <begin position="20"/>
        <end position="43"/>
    </location>
</feature>
<feature type="transmembrane region" description="Helical" evidence="6">
    <location>
        <begin position="195"/>
        <end position="216"/>
    </location>
</feature>
<dbReference type="Proteomes" id="UP000549695">
    <property type="component" value="Unassembled WGS sequence"/>
</dbReference>
<accession>A0A852VUL5</accession>
<dbReference type="InterPro" id="IPR051204">
    <property type="entry name" value="ABC_transp_perm/SBD"/>
</dbReference>
<evidence type="ECO:0000256" key="1">
    <source>
        <dbReference type="ARBA" id="ARBA00004141"/>
    </source>
</evidence>
<dbReference type="InterPro" id="IPR000515">
    <property type="entry name" value="MetI-like"/>
</dbReference>
<protein>
    <submittedName>
        <fullName evidence="8">Osmoprotectant transport system permease protein</fullName>
    </submittedName>
</protein>
<dbReference type="InterPro" id="IPR035906">
    <property type="entry name" value="MetI-like_sf"/>
</dbReference>
<dbReference type="GeneID" id="98050676"/>
<evidence type="ECO:0000313" key="9">
    <source>
        <dbReference type="Proteomes" id="UP000549695"/>
    </source>
</evidence>
<dbReference type="GO" id="GO:0031460">
    <property type="term" value="P:glycine betaine transport"/>
    <property type="evidence" value="ECO:0007669"/>
    <property type="project" value="TreeGrafter"/>
</dbReference>
<comment type="similarity">
    <text evidence="6">Belongs to the binding-protein-dependent transport system permease family.</text>
</comment>
<keyword evidence="9" id="KW-1185">Reference proteome</keyword>
<evidence type="ECO:0000256" key="2">
    <source>
        <dbReference type="ARBA" id="ARBA00022448"/>
    </source>
</evidence>
<dbReference type="PROSITE" id="PS50928">
    <property type="entry name" value="ABC_TM1"/>
    <property type="match status" value="1"/>
</dbReference>
<keyword evidence="3 6" id="KW-0812">Transmembrane</keyword>
<dbReference type="SUPFAM" id="SSF161098">
    <property type="entry name" value="MetI-like"/>
    <property type="match status" value="1"/>
</dbReference>